<evidence type="ECO:0000313" key="13">
    <source>
        <dbReference type="EMBL" id="MCY0965023.1"/>
    </source>
</evidence>
<keyword evidence="6" id="KW-0501">Molybdenum cofactor biosynthesis</keyword>
<evidence type="ECO:0000256" key="7">
    <source>
        <dbReference type="ARBA" id="ARBA00026066"/>
    </source>
</evidence>
<evidence type="ECO:0000256" key="8">
    <source>
        <dbReference type="ARBA" id="ARBA00029745"/>
    </source>
</evidence>
<organism evidence="13 14">
    <name type="scientific">Parathalassolituus penaei</name>
    <dbReference type="NCBI Taxonomy" id="2997323"/>
    <lineage>
        <taxon>Bacteria</taxon>
        <taxon>Pseudomonadati</taxon>
        <taxon>Pseudomonadota</taxon>
        <taxon>Gammaproteobacteria</taxon>
        <taxon>Oceanospirillales</taxon>
        <taxon>Oceanospirillaceae</taxon>
        <taxon>Parathalassolituus</taxon>
    </lineage>
</organism>
<dbReference type="AlphaFoldDB" id="A0A9X3ELW0"/>
<keyword evidence="14" id="KW-1185">Reference proteome</keyword>
<evidence type="ECO:0000256" key="2">
    <source>
        <dbReference type="ARBA" id="ARBA00005426"/>
    </source>
</evidence>
<evidence type="ECO:0000313" key="14">
    <source>
        <dbReference type="Proteomes" id="UP001150830"/>
    </source>
</evidence>
<name>A0A9X3ELW0_9GAMM</name>
<comment type="subunit">
    <text evidence="7">Heterotetramer of 2 MoaD subunits and 2 MoaE subunits. Also stable as homodimer. The enzyme changes between these two forms during catalysis.</text>
</comment>
<comment type="similarity">
    <text evidence="2">Belongs to the MoaE family.</text>
</comment>
<dbReference type="SUPFAM" id="SSF54690">
    <property type="entry name" value="Molybdopterin synthase subunit MoaE"/>
    <property type="match status" value="1"/>
</dbReference>
<dbReference type="FunFam" id="3.90.1170.40:FF:000001">
    <property type="entry name" value="Molybdopterin synthase catalytic subunit MoaE"/>
    <property type="match status" value="1"/>
</dbReference>
<dbReference type="Proteomes" id="UP001150830">
    <property type="component" value="Unassembled WGS sequence"/>
</dbReference>
<evidence type="ECO:0000256" key="11">
    <source>
        <dbReference type="ARBA" id="ARBA00032474"/>
    </source>
</evidence>
<dbReference type="EC" id="2.8.1.12" evidence="3"/>
<evidence type="ECO:0000256" key="5">
    <source>
        <dbReference type="ARBA" id="ARBA00022679"/>
    </source>
</evidence>
<comment type="pathway">
    <text evidence="1">Cofactor biosynthesis; molybdopterin biosynthesis.</text>
</comment>
<dbReference type="PANTHER" id="PTHR23404">
    <property type="entry name" value="MOLYBDOPTERIN SYNTHASE RELATED"/>
    <property type="match status" value="1"/>
</dbReference>
<dbReference type="GO" id="GO:0006777">
    <property type="term" value="P:Mo-molybdopterin cofactor biosynthetic process"/>
    <property type="evidence" value="ECO:0007669"/>
    <property type="project" value="UniProtKB-KW"/>
</dbReference>
<sequence>MAVRVQTADFDVGAEYQQLVNNNPADGAVVFFVGLVRDLNQGDQVKGLFLEHYPGMTERALEQIEADARARWPLGRVQVVHRVGQLEVNDQIVFVGVSSPHREAAYEASQFIMDFLKSRAPFWKKETVRDGSDHQQRWIDTAAKDTEALKRW</sequence>
<dbReference type="InterPro" id="IPR036563">
    <property type="entry name" value="MoaE_sf"/>
</dbReference>
<dbReference type="Gene3D" id="3.90.1170.40">
    <property type="entry name" value="Molybdopterin biosynthesis MoaE subunit"/>
    <property type="match status" value="1"/>
</dbReference>
<accession>A0A9X3ELW0</accession>
<comment type="caution">
    <text evidence="13">The sequence shown here is derived from an EMBL/GenBank/DDBJ whole genome shotgun (WGS) entry which is preliminary data.</text>
</comment>
<keyword evidence="5 13" id="KW-0808">Transferase</keyword>
<dbReference type="NCBIfam" id="NF007959">
    <property type="entry name" value="PRK10678.1"/>
    <property type="match status" value="1"/>
</dbReference>
<dbReference type="CDD" id="cd00756">
    <property type="entry name" value="MoaE"/>
    <property type="match status" value="1"/>
</dbReference>
<dbReference type="Pfam" id="PF02391">
    <property type="entry name" value="MoaE"/>
    <property type="match status" value="1"/>
</dbReference>
<dbReference type="GO" id="GO:0030366">
    <property type="term" value="F:molybdopterin synthase activity"/>
    <property type="evidence" value="ECO:0007669"/>
    <property type="project" value="UniProtKB-EC"/>
</dbReference>
<evidence type="ECO:0000256" key="12">
    <source>
        <dbReference type="ARBA" id="ARBA00049878"/>
    </source>
</evidence>
<gene>
    <name evidence="13" type="primary">moaE</name>
    <name evidence="13" type="ORF">OUO13_07475</name>
</gene>
<evidence type="ECO:0000256" key="9">
    <source>
        <dbReference type="ARBA" id="ARBA00030407"/>
    </source>
</evidence>
<evidence type="ECO:0000256" key="1">
    <source>
        <dbReference type="ARBA" id="ARBA00005046"/>
    </source>
</evidence>
<comment type="catalytic activity">
    <reaction evidence="12">
        <text>2 [molybdopterin-synthase sulfur-carrier protein]-C-terminal-Gly-aminoethanethioate + cyclic pyranopterin phosphate + H2O = molybdopterin + 2 [molybdopterin-synthase sulfur-carrier protein]-C-terminal Gly-Gly + 2 H(+)</text>
        <dbReference type="Rhea" id="RHEA:26333"/>
        <dbReference type="Rhea" id="RHEA-COMP:12202"/>
        <dbReference type="Rhea" id="RHEA-COMP:19907"/>
        <dbReference type="ChEBI" id="CHEBI:15377"/>
        <dbReference type="ChEBI" id="CHEBI:15378"/>
        <dbReference type="ChEBI" id="CHEBI:58698"/>
        <dbReference type="ChEBI" id="CHEBI:59648"/>
        <dbReference type="ChEBI" id="CHEBI:90778"/>
        <dbReference type="ChEBI" id="CHEBI:232372"/>
        <dbReference type="EC" id="2.8.1.12"/>
    </reaction>
</comment>
<evidence type="ECO:0000256" key="10">
    <source>
        <dbReference type="ARBA" id="ARBA00030781"/>
    </source>
</evidence>
<evidence type="ECO:0000256" key="3">
    <source>
        <dbReference type="ARBA" id="ARBA00011950"/>
    </source>
</evidence>
<dbReference type="InterPro" id="IPR003448">
    <property type="entry name" value="Mopterin_biosynth_MoaE"/>
</dbReference>
<dbReference type="EMBL" id="JAPNOA010000020">
    <property type="protein sequence ID" value="MCY0965023.1"/>
    <property type="molecule type" value="Genomic_DNA"/>
</dbReference>
<protein>
    <recommendedName>
        <fullName evidence="4">Molybdopterin synthase catalytic subunit</fullName>
        <ecNumber evidence="3">2.8.1.12</ecNumber>
    </recommendedName>
    <alternativeName>
        <fullName evidence="10">MPT synthase subunit 2</fullName>
    </alternativeName>
    <alternativeName>
        <fullName evidence="8">Molybdenum cofactor biosynthesis protein E</fullName>
    </alternativeName>
    <alternativeName>
        <fullName evidence="9">Molybdopterin-converting factor large subunit</fullName>
    </alternativeName>
    <alternativeName>
        <fullName evidence="11">Molybdopterin-converting factor subunit 2</fullName>
    </alternativeName>
</protein>
<dbReference type="RefSeq" id="WP_283173239.1">
    <property type="nucleotide sequence ID" value="NZ_JAPNOA010000020.1"/>
</dbReference>
<reference evidence="13" key="1">
    <citation type="submission" date="2022-11" db="EMBL/GenBank/DDBJ databases">
        <title>Parathalassolutuus dongxingensis gen. nov., sp. nov., a novel member of family Oceanospirillaceae isolated from a coastal shrimp pond in Guangxi, China.</title>
        <authorList>
            <person name="Chen H."/>
        </authorList>
    </citation>
    <scope>NUCLEOTIDE SEQUENCE</scope>
    <source>
        <strain evidence="13">G-43</strain>
    </source>
</reference>
<evidence type="ECO:0000256" key="6">
    <source>
        <dbReference type="ARBA" id="ARBA00023150"/>
    </source>
</evidence>
<evidence type="ECO:0000256" key="4">
    <source>
        <dbReference type="ARBA" id="ARBA00013858"/>
    </source>
</evidence>
<proteinExistence type="inferred from homology"/>